<accession>A0A8S5LF97</accession>
<reference evidence="1" key="1">
    <citation type="journal article" date="2021" name="Proc. Natl. Acad. Sci. U.S.A.">
        <title>A Catalog of Tens of Thousands of Viruses from Human Metagenomes Reveals Hidden Associations with Chronic Diseases.</title>
        <authorList>
            <person name="Tisza M.J."/>
            <person name="Buck C.B."/>
        </authorList>
    </citation>
    <scope>NUCLEOTIDE SEQUENCE</scope>
    <source>
        <strain evidence="1">CtABi4</strain>
    </source>
</reference>
<proteinExistence type="predicted"/>
<organism evidence="1">
    <name type="scientific">Siphoviridae sp. ctABi4</name>
    <dbReference type="NCBI Taxonomy" id="2823566"/>
    <lineage>
        <taxon>Viruses</taxon>
        <taxon>Duplodnaviria</taxon>
        <taxon>Heunggongvirae</taxon>
        <taxon>Uroviricota</taxon>
        <taxon>Caudoviricetes</taxon>
    </lineage>
</organism>
<dbReference type="EMBL" id="BK014705">
    <property type="protein sequence ID" value="DAD68622.1"/>
    <property type="molecule type" value="Genomic_DNA"/>
</dbReference>
<evidence type="ECO:0000313" key="1">
    <source>
        <dbReference type="EMBL" id="DAD68622.1"/>
    </source>
</evidence>
<name>A0A8S5LF97_9CAUD</name>
<protein>
    <submittedName>
        <fullName evidence="1">Uncharacterized protein</fullName>
    </submittedName>
</protein>
<sequence length="111" mass="13107">MRKAFRTTIDEDVLFELKKMALEKGCHVNDIIEKLVIDNLHEQYFTKDLKKFPEMNLAEKQSYLKRRVSKVIQDVMDECNLKIKPSNFTDIMARTISDLILSDDILFPKKK</sequence>